<keyword evidence="4 8" id="KW-0645">Protease</keyword>
<evidence type="ECO:0000256" key="2">
    <source>
        <dbReference type="ARBA" id="ARBA00009915"/>
    </source>
</evidence>
<reference evidence="10" key="1">
    <citation type="submission" date="2023-07" db="EMBL/GenBank/DDBJ databases">
        <title>A draft genome of Kazachstania heterogenica Y-27499.</title>
        <authorList>
            <person name="Donic C."/>
            <person name="Kralova J.S."/>
            <person name="Fidel L."/>
            <person name="Ben-Dor S."/>
            <person name="Jung S."/>
        </authorList>
    </citation>
    <scope>NUCLEOTIDE SEQUENCE [LARGE SCALE GENOMIC DNA]</scope>
    <source>
        <strain evidence="10">Y27499</strain>
    </source>
</reference>
<keyword evidence="8" id="KW-0496">Mitochondrion</keyword>
<proteinExistence type="inferred from homology"/>
<comment type="function">
    <text evidence="8">Has a dual role in the assembly of mitochondrial ATPase.</text>
</comment>
<gene>
    <name evidence="9" type="ORF">RI543_003911</name>
</gene>
<evidence type="ECO:0000256" key="4">
    <source>
        <dbReference type="ARBA" id="ARBA00022670"/>
    </source>
</evidence>
<dbReference type="InterPro" id="IPR019165">
    <property type="entry name" value="Peptidase_M76_ATP23"/>
</dbReference>
<comment type="subcellular location">
    <subcellularLocation>
        <location evidence="1 8">Mitochondrion inner membrane</location>
        <topology evidence="1 8">Peripheral membrane protein</topology>
        <orientation evidence="1 8">Intermembrane side</orientation>
    </subcellularLocation>
</comment>
<dbReference type="Proteomes" id="UP001306508">
    <property type="component" value="Unassembled WGS sequence"/>
</dbReference>
<evidence type="ECO:0000313" key="9">
    <source>
        <dbReference type="EMBL" id="KAK5778252.1"/>
    </source>
</evidence>
<dbReference type="GO" id="GO:0034982">
    <property type="term" value="P:mitochondrial protein processing"/>
    <property type="evidence" value="ECO:0007669"/>
    <property type="project" value="TreeGrafter"/>
</dbReference>
<dbReference type="GO" id="GO:0033615">
    <property type="term" value="P:mitochondrial proton-transporting ATP synthase complex assembly"/>
    <property type="evidence" value="ECO:0007669"/>
    <property type="project" value="TreeGrafter"/>
</dbReference>
<sequence length="240" mass="28871">MSRDQNSFEWWRRSLQYKTGLGLTPEEKLRYEEDYKDILARKQCDDCYRYRDWMLKYSPTVTFMIQQINKLQNRLPQTLFVEKSSNNRNPPLKFDEGKIICDFCDQLKSGGFNTEMGILLCQNRLTDKWHLEDTLAHELIHWYDNLKWDVNWFNLRHHACSEIRASSLSGECRFWQEYKRRGLRTGFKLNRGHQNCVKRRAILSVMGNPNCKSKEEATKVVNEVWESCFNDTRPFDEIYR</sequence>
<dbReference type="PANTHER" id="PTHR21711">
    <property type="entry name" value="MITOCHONDRIAL INNER MEMBRANE PROTEASE"/>
    <property type="match status" value="1"/>
</dbReference>
<comment type="similarity">
    <text evidence="2 8">Belongs to the peptidase M76 family.</text>
</comment>
<evidence type="ECO:0000256" key="5">
    <source>
        <dbReference type="ARBA" id="ARBA00022723"/>
    </source>
</evidence>
<protein>
    <recommendedName>
        <fullName evidence="3 8">Mitochondrial inner membrane protease ATP23</fullName>
        <ecNumber evidence="8">3.4.24.-</ecNumber>
    </recommendedName>
</protein>
<comment type="caution">
    <text evidence="9">The sequence shown here is derived from an EMBL/GenBank/DDBJ whole genome shotgun (WGS) entry which is preliminary data.</text>
</comment>
<accession>A0AAN7WMU4</accession>
<dbReference type="PANTHER" id="PTHR21711:SF0">
    <property type="entry name" value="MITOCHONDRIAL INNER MEMBRANE PROTEASE ATP23 HOMOLOG"/>
    <property type="match status" value="1"/>
</dbReference>
<evidence type="ECO:0000256" key="7">
    <source>
        <dbReference type="ARBA" id="ARBA00023049"/>
    </source>
</evidence>
<keyword evidence="8" id="KW-0472">Membrane</keyword>
<dbReference type="EC" id="3.4.24.-" evidence="8"/>
<keyword evidence="10" id="KW-1185">Reference proteome</keyword>
<dbReference type="AlphaFoldDB" id="A0AAN7WMU4"/>
<keyword evidence="8" id="KW-0999">Mitochondrion inner membrane</keyword>
<evidence type="ECO:0000256" key="1">
    <source>
        <dbReference type="ARBA" id="ARBA00004137"/>
    </source>
</evidence>
<evidence type="ECO:0000256" key="6">
    <source>
        <dbReference type="ARBA" id="ARBA00022801"/>
    </source>
</evidence>
<evidence type="ECO:0000256" key="8">
    <source>
        <dbReference type="RuleBase" id="RU364057"/>
    </source>
</evidence>
<dbReference type="GO" id="GO:0005743">
    <property type="term" value="C:mitochondrial inner membrane"/>
    <property type="evidence" value="ECO:0007669"/>
    <property type="project" value="UniProtKB-SubCell"/>
</dbReference>
<keyword evidence="6 8" id="KW-0378">Hydrolase</keyword>
<dbReference type="GO" id="GO:0046872">
    <property type="term" value="F:metal ion binding"/>
    <property type="evidence" value="ECO:0007669"/>
    <property type="project" value="UniProtKB-KW"/>
</dbReference>
<evidence type="ECO:0000313" key="10">
    <source>
        <dbReference type="Proteomes" id="UP001306508"/>
    </source>
</evidence>
<dbReference type="GO" id="GO:0004222">
    <property type="term" value="F:metalloendopeptidase activity"/>
    <property type="evidence" value="ECO:0007669"/>
    <property type="project" value="InterPro"/>
</dbReference>
<organism evidence="9 10">
    <name type="scientific">Arxiozyma heterogenica</name>
    <dbReference type="NCBI Taxonomy" id="278026"/>
    <lineage>
        <taxon>Eukaryota</taxon>
        <taxon>Fungi</taxon>
        <taxon>Dikarya</taxon>
        <taxon>Ascomycota</taxon>
        <taxon>Saccharomycotina</taxon>
        <taxon>Saccharomycetes</taxon>
        <taxon>Saccharomycetales</taxon>
        <taxon>Saccharomycetaceae</taxon>
        <taxon>Arxiozyma</taxon>
    </lineage>
</organism>
<evidence type="ECO:0000256" key="3">
    <source>
        <dbReference type="ARBA" id="ARBA00014615"/>
    </source>
</evidence>
<name>A0AAN7WMU4_9SACH</name>
<keyword evidence="7 8" id="KW-0482">Metalloprotease</keyword>
<keyword evidence="5 8" id="KW-0479">Metal-binding</keyword>
<dbReference type="EMBL" id="JAWIZZ010000053">
    <property type="protein sequence ID" value="KAK5778252.1"/>
    <property type="molecule type" value="Genomic_DNA"/>
</dbReference>
<dbReference type="Pfam" id="PF09768">
    <property type="entry name" value="Peptidase_M76"/>
    <property type="match status" value="1"/>
</dbReference>